<feature type="domain" description="SGNH hydrolase-type esterase" evidence="1">
    <location>
        <begin position="23"/>
        <end position="230"/>
    </location>
</feature>
<dbReference type="OMA" id="QMESTIW"/>
<gene>
    <name evidence="2" type="ORF">M427DRAFT_155624</name>
</gene>
<dbReference type="Pfam" id="PF13472">
    <property type="entry name" value="Lipase_GDSL_2"/>
    <property type="match status" value="1"/>
</dbReference>
<name>A0A139ADQ3_GONPJ</name>
<protein>
    <recommendedName>
        <fullName evidence="1">SGNH hydrolase-type esterase domain-containing protein</fullName>
    </recommendedName>
</protein>
<keyword evidence="3" id="KW-1185">Reference proteome</keyword>
<dbReference type="InterPro" id="IPR036514">
    <property type="entry name" value="SGNH_hydro_sf"/>
</dbReference>
<dbReference type="CDD" id="cd00229">
    <property type="entry name" value="SGNH_hydrolase"/>
    <property type="match status" value="1"/>
</dbReference>
<organism evidence="2 3">
    <name type="scientific">Gonapodya prolifera (strain JEL478)</name>
    <name type="common">Monoblepharis prolifera</name>
    <dbReference type="NCBI Taxonomy" id="1344416"/>
    <lineage>
        <taxon>Eukaryota</taxon>
        <taxon>Fungi</taxon>
        <taxon>Fungi incertae sedis</taxon>
        <taxon>Chytridiomycota</taxon>
        <taxon>Chytridiomycota incertae sedis</taxon>
        <taxon>Monoblepharidomycetes</taxon>
        <taxon>Monoblepharidales</taxon>
        <taxon>Gonapodyaceae</taxon>
        <taxon>Gonapodya</taxon>
    </lineage>
</organism>
<evidence type="ECO:0000313" key="2">
    <source>
        <dbReference type="EMBL" id="KXS14956.1"/>
    </source>
</evidence>
<dbReference type="PANTHER" id="PTHR30383">
    <property type="entry name" value="THIOESTERASE 1/PROTEASE 1/LYSOPHOSPHOLIPASE L1"/>
    <property type="match status" value="1"/>
</dbReference>
<dbReference type="InterPro" id="IPR051532">
    <property type="entry name" value="Ester_Hydrolysis_Enzymes"/>
</dbReference>
<evidence type="ECO:0000259" key="1">
    <source>
        <dbReference type="Pfam" id="PF13472"/>
    </source>
</evidence>
<dbReference type="InterPro" id="IPR013830">
    <property type="entry name" value="SGNH_hydro"/>
</dbReference>
<dbReference type="OrthoDB" id="408760at2759"/>
<sequence>MSNSDVVDEKTLESLQYDARILCLGDSWTEGLCEDSVFEIEGEDGKGQWVMTNPHPYAMKMRDVLNKELGWNVRVDINAVSGDCVHPSDGKFRTRLSASLSKAEKEKKEYSHVIVLGGLNDLVEWQEKPEDVFQELKGLWESALLHGEETRVFGCTLPEIANPGNEEYADLIPLREKLNKLIRGYCNGFHPRLKLLDLDRKYPLTSLPDAKRKELWQADGVHPRRVGYDALGELVGNTIVSEFRSRK</sequence>
<proteinExistence type="predicted"/>
<dbReference type="SUPFAM" id="SSF52266">
    <property type="entry name" value="SGNH hydrolase"/>
    <property type="match status" value="1"/>
</dbReference>
<evidence type="ECO:0000313" key="3">
    <source>
        <dbReference type="Proteomes" id="UP000070544"/>
    </source>
</evidence>
<dbReference type="Proteomes" id="UP000070544">
    <property type="component" value="Unassembled WGS sequence"/>
</dbReference>
<dbReference type="Gene3D" id="3.40.50.1110">
    <property type="entry name" value="SGNH hydrolase"/>
    <property type="match status" value="1"/>
</dbReference>
<dbReference type="EMBL" id="KQ965765">
    <property type="protein sequence ID" value="KXS14956.1"/>
    <property type="molecule type" value="Genomic_DNA"/>
</dbReference>
<dbReference type="GO" id="GO:0004622">
    <property type="term" value="F:phosphatidylcholine lysophospholipase activity"/>
    <property type="evidence" value="ECO:0007669"/>
    <property type="project" value="TreeGrafter"/>
</dbReference>
<reference evidence="2 3" key="1">
    <citation type="journal article" date="2015" name="Genome Biol. Evol.">
        <title>Phylogenomic analyses indicate that early fungi evolved digesting cell walls of algal ancestors of land plants.</title>
        <authorList>
            <person name="Chang Y."/>
            <person name="Wang S."/>
            <person name="Sekimoto S."/>
            <person name="Aerts A.L."/>
            <person name="Choi C."/>
            <person name="Clum A."/>
            <person name="LaButti K.M."/>
            <person name="Lindquist E.A."/>
            <person name="Yee Ngan C."/>
            <person name="Ohm R.A."/>
            <person name="Salamov A.A."/>
            <person name="Grigoriev I.V."/>
            <person name="Spatafora J.W."/>
            <person name="Berbee M.L."/>
        </authorList>
    </citation>
    <scope>NUCLEOTIDE SEQUENCE [LARGE SCALE GENOMIC DNA]</scope>
    <source>
        <strain evidence="2 3">JEL478</strain>
    </source>
</reference>
<dbReference type="AlphaFoldDB" id="A0A139ADQ3"/>
<dbReference type="PANTHER" id="PTHR30383:SF19">
    <property type="entry name" value="FIBRONECTIN TYPE-III DOMAIN-CONTAINING PROTEIN"/>
    <property type="match status" value="1"/>
</dbReference>
<accession>A0A139ADQ3</accession>